<evidence type="ECO:0000256" key="3">
    <source>
        <dbReference type="ARBA" id="ARBA00022806"/>
    </source>
</evidence>
<dbReference type="PANTHER" id="PTHR11274">
    <property type="entry name" value="RAD25/XP-B DNA REPAIR HELICASE"/>
    <property type="match status" value="1"/>
</dbReference>
<organism evidence="7 8">
    <name type="scientific">candidate division CSSED10-310 bacterium</name>
    <dbReference type="NCBI Taxonomy" id="2855610"/>
    <lineage>
        <taxon>Bacteria</taxon>
        <taxon>Bacteria division CSSED10-310</taxon>
    </lineage>
</organism>
<keyword evidence="1" id="KW-0547">Nucleotide-binding</keyword>
<keyword evidence="8" id="KW-1185">Reference proteome</keyword>
<dbReference type="SUPFAM" id="SSF52540">
    <property type="entry name" value="P-loop containing nucleoside triphosphate hydrolases"/>
    <property type="match status" value="1"/>
</dbReference>
<dbReference type="CDD" id="cd09179">
    <property type="entry name" value="PLDc_N_DEXD_a"/>
    <property type="match status" value="1"/>
</dbReference>
<protein>
    <submittedName>
        <fullName evidence="7">DEAD/DEAH box helicase family protein</fullName>
    </submittedName>
</protein>
<proteinExistence type="predicted"/>
<evidence type="ECO:0000259" key="6">
    <source>
        <dbReference type="PROSITE" id="PS51194"/>
    </source>
</evidence>
<evidence type="ECO:0000313" key="7">
    <source>
        <dbReference type="EMBL" id="MFC1849115.1"/>
    </source>
</evidence>
<comment type="caution">
    <text evidence="7">The sequence shown here is derived from an EMBL/GenBank/DDBJ whole genome shotgun (WGS) entry which is preliminary data.</text>
</comment>
<evidence type="ECO:0000259" key="5">
    <source>
        <dbReference type="PROSITE" id="PS51192"/>
    </source>
</evidence>
<reference evidence="7 8" key="1">
    <citation type="submission" date="2024-09" db="EMBL/GenBank/DDBJ databases">
        <title>Laminarin stimulates single cell rates of sulfate reduction while oxygen inhibits transcriptomic activity in coastal marine sediment.</title>
        <authorList>
            <person name="Lindsay M."/>
            <person name="Orcutt B."/>
            <person name="Emerson D."/>
            <person name="Stepanauskas R."/>
            <person name="D'Angelo T."/>
        </authorList>
    </citation>
    <scope>NUCLEOTIDE SEQUENCE [LARGE SCALE GENOMIC DNA]</scope>
    <source>
        <strain evidence="7">SAG AM-311-K15</strain>
    </source>
</reference>
<dbReference type="InterPro" id="IPR014001">
    <property type="entry name" value="Helicase_ATP-bd"/>
</dbReference>
<feature type="domain" description="Helicase C-terminal" evidence="6">
    <location>
        <begin position="503"/>
        <end position="664"/>
    </location>
</feature>
<feature type="domain" description="Helicase ATP-binding" evidence="5">
    <location>
        <begin position="256"/>
        <end position="425"/>
    </location>
</feature>
<keyword evidence="4" id="KW-0067">ATP-binding</keyword>
<dbReference type="Pfam" id="PF04851">
    <property type="entry name" value="ResIII"/>
    <property type="match status" value="1"/>
</dbReference>
<keyword evidence="3 7" id="KW-0347">Helicase</keyword>
<dbReference type="SMART" id="SM00487">
    <property type="entry name" value="DEXDc"/>
    <property type="match status" value="1"/>
</dbReference>
<dbReference type="Gene3D" id="3.40.50.300">
    <property type="entry name" value="P-loop containing nucleotide triphosphate hydrolases"/>
    <property type="match status" value="2"/>
</dbReference>
<dbReference type="PROSITE" id="PS51194">
    <property type="entry name" value="HELICASE_CTER"/>
    <property type="match status" value="1"/>
</dbReference>
<dbReference type="InterPro" id="IPR006935">
    <property type="entry name" value="Helicase/UvrB_N"/>
</dbReference>
<keyword evidence="2" id="KW-0378">Hydrolase</keyword>
<name>A0ABV6YSD9_UNCC1</name>
<evidence type="ECO:0000256" key="2">
    <source>
        <dbReference type="ARBA" id="ARBA00022801"/>
    </source>
</evidence>
<evidence type="ECO:0000256" key="1">
    <source>
        <dbReference type="ARBA" id="ARBA00022741"/>
    </source>
</evidence>
<dbReference type="Pfam" id="PF00271">
    <property type="entry name" value="Helicase_C"/>
    <property type="match status" value="1"/>
</dbReference>
<dbReference type="Proteomes" id="UP001594351">
    <property type="component" value="Unassembled WGS sequence"/>
</dbReference>
<evidence type="ECO:0000313" key="8">
    <source>
        <dbReference type="Proteomes" id="UP001594351"/>
    </source>
</evidence>
<dbReference type="SMART" id="SM00490">
    <property type="entry name" value="HELICc"/>
    <property type="match status" value="1"/>
</dbReference>
<gene>
    <name evidence="7" type="ORF">ACFL27_02800</name>
</gene>
<dbReference type="InterPro" id="IPR001650">
    <property type="entry name" value="Helicase_C-like"/>
</dbReference>
<dbReference type="InterPro" id="IPR050615">
    <property type="entry name" value="ATP-dep_DNA_Helicase"/>
</dbReference>
<sequence>MLTELDLLPVYDSAEFDLVNDLMVPLLSHSKSYIRGVGYFSSGWLKIAAQGMQQLVEHGGSARFVVSPILEKKDWEAMKLGIQAKSDSFLQSILEKNADEIAENLEQDTLNTLAWMIADDLLNFKFAISRGFHDGCDYHDKVGIFKDKPGNLVAIHGSFNDSIKGTLNGEAFSVFRSWENGHLPFVKKHEKRLTCLWENGNRQFNVFTIPEVIKKKLIKLRKSNLRPYKFRHHEENEFNTNAMPIQLYDFQKQAVQQWIDDGYSGIFEIATGTGKTYTALGAAFHCYQYFGKIFLVILVPFLHLLEQWEKNCTVFDFIPLLCSGEHKDWPIKLRSAIQDFKIDIITKMCVICTHKTASSERFLKIINSLSGDDVMLIGDEVHSLGATNLGKALSPVYKKRLGLSATPRRWFDDKGTEKLFNYFNGVSFYFGLDEAIQRDYLTHYDYYPELVQLTNDEMEQYEFITKKISRILSSSEDDSIMEDTELKKLLLKRSRLIAAADMKLQRLLELLSKKINKTKHSSELKHVLIYCAPGHHKDVLKSVSSLGLRCHEFVHTVSLAQRSVILKQFAAGDIQVIVAIKCLDEGVDVPATESAYFLASTTNPREFVQRRGRLLRKAPEKEKSLIYDFLVVPHPEDVPYKRDIDKGLLKREMPRFVEFSSNADNEFEARKVIWDLLDEYELLNLFDEKAWDIYKKLSKEKMDKVLFDMEE</sequence>
<dbReference type="PANTHER" id="PTHR11274:SF0">
    <property type="entry name" value="GENERAL TRANSCRIPTION AND DNA REPAIR FACTOR IIH HELICASE SUBUNIT XPB"/>
    <property type="match status" value="1"/>
</dbReference>
<accession>A0ABV6YSD9</accession>
<evidence type="ECO:0000256" key="4">
    <source>
        <dbReference type="ARBA" id="ARBA00022840"/>
    </source>
</evidence>
<dbReference type="PROSITE" id="PS51192">
    <property type="entry name" value="HELICASE_ATP_BIND_1"/>
    <property type="match status" value="1"/>
</dbReference>
<dbReference type="EMBL" id="JBHPBY010000021">
    <property type="protein sequence ID" value="MFC1849115.1"/>
    <property type="molecule type" value="Genomic_DNA"/>
</dbReference>
<dbReference type="InterPro" id="IPR027417">
    <property type="entry name" value="P-loop_NTPase"/>
</dbReference>
<dbReference type="GO" id="GO:0004386">
    <property type="term" value="F:helicase activity"/>
    <property type="evidence" value="ECO:0007669"/>
    <property type="project" value="UniProtKB-KW"/>
</dbReference>